<sequence length="865" mass="97914">MTHPAPALRALPVIVPGRDGRTTRDRLELLTALMDAPSFDPLFRPDVIKVPGDHPVYGWICGVPECQRGREATADFCFNHDVEWRDLKRKGRGLDAFLKNARPLPTVSWHDPPDCLICPGIPAASSIGLCKLHVDRWYQHRLRQQRQGQLADLDGWLASESAFVPFGKCRVDVCPDQAVSPLGLCSRHRYRYKSEGQPGGANLPKNWGRWLADLGKPVPVTYTDQAAFRRWCAETGPIARMNGCLSLLRLRPLVKREIQWSMFQHTQMPVEGNPWPVQWLQHVAEDCRRQGADSLADLDLGRCRQVSRKIVKTMLRYLRLIYFTRQDTKDAGFIDLGHFGVRIEECDGLFDLGGISQRWLRDLLWESLADRLVKAPPRSRNPLETRRRGCMELSAYLEAQAPEGGHDPTLLNADHMIDFLTDQRHRAEHGLPSLAFPTQRGGRKTTRMTKMSVGGLLNGLRQLLREALESGEAERAGLHRTFIVALPASGIKSGRRRPFPDDVARALAHPDNLARLATGDPGDRGLRDAWEMLVFTGRRCKEVLNARLNCISRHNGVPLFWHDQTKVGNLDAAIRIPERLYQTIERRQATTIARFVQRQGREPSAEERSQIALFPRRTANRECLKGVSYGWFHRLFRMWVITLDIGHCVPHQTRHTLATQLLRNGADLTHVKRYLGQVSERMAEHYVHLAHTDPRLNDALNAIWVAGPGSAEPGTLLTTGEPMTREEAEAMLVDLTRKSTPAEGGFCTFQPVVDGNACPWKLNCHNCDKFVMTGADLVYWHRKREQWRMLAERAPDSTTADYLHEIFEPTARAITGLERALEAVGLLDEALALDLRRPQDYFGRVWSTAFRAQELAREDNTGEAA</sequence>
<dbReference type="Pfam" id="PF00589">
    <property type="entry name" value="Phage_integrase"/>
    <property type="match status" value="1"/>
</dbReference>
<dbReference type="SUPFAM" id="SSF56349">
    <property type="entry name" value="DNA breaking-rejoining enzymes"/>
    <property type="match status" value="1"/>
</dbReference>
<dbReference type="PROSITE" id="PS51898">
    <property type="entry name" value="TYR_RECOMBINASE"/>
    <property type="match status" value="1"/>
</dbReference>
<name>A0ABW0X6D8_9ACTN</name>
<accession>A0ABW0X6D8</accession>
<organism evidence="3 4">
    <name type="scientific">Kitasatospora misakiensis</name>
    <dbReference type="NCBI Taxonomy" id="67330"/>
    <lineage>
        <taxon>Bacteria</taxon>
        <taxon>Bacillati</taxon>
        <taxon>Actinomycetota</taxon>
        <taxon>Actinomycetes</taxon>
        <taxon>Kitasatosporales</taxon>
        <taxon>Streptomycetaceae</taxon>
        <taxon>Kitasatospora</taxon>
    </lineage>
</organism>
<dbReference type="CDD" id="cd00397">
    <property type="entry name" value="DNA_BRE_C"/>
    <property type="match status" value="1"/>
</dbReference>
<dbReference type="InterPro" id="IPR013762">
    <property type="entry name" value="Integrase-like_cat_sf"/>
</dbReference>
<dbReference type="Proteomes" id="UP001595975">
    <property type="component" value="Unassembled WGS sequence"/>
</dbReference>
<dbReference type="EMBL" id="JBHSOF010000018">
    <property type="protein sequence ID" value="MFC5664549.1"/>
    <property type="molecule type" value="Genomic_DNA"/>
</dbReference>
<evidence type="ECO:0000256" key="1">
    <source>
        <dbReference type="ARBA" id="ARBA00023172"/>
    </source>
</evidence>
<keyword evidence="4" id="KW-1185">Reference proteome</keyword>
<protein>
    <submittedName>
        <fullName evidence="3">Tyrosine-type recombinase/integrase</fullName>
    </submittedName>
</protein>
<evidence type="ECO:0000259" key="2">
    <source>
        <dbReference type="PROSITE" id="PS51898"/>
    </source>
</evidence>
<feature type="domain" description="Tyr recombinase" evidence="2">
    <location>
        <begin position="493"/>
        <end position="701"/>
    </location>
</feature>
<gene>
    <name evidence="3" type="ORF">ACFP3U_16340</name>
</gene>
<evidence type="ECO:0000313" key="4">
    <source>
        <dbReference type="Proteomes" id="UP001595975"/>
    </source>
</evidence>
<comment type="caution">
    <text evidence="3">The sequence shown here is derived from an EMBL/GenBank/DDBJ whole genome shotgun (WGS) entry which is preliminary data.</text>
</comment>
<dbReference type="RefSeq" id="WP_380226244.1">
    <property type="nucleotide sequence ID" value="NZ_JBHSOF010000018.1"/>
</dbReference>
<dbReference type="InterPro" id="IPR002104">
    <property type="entry name" value="Integrase_catalytic"/>
</dbReference>
<keyword evidence="1" id="KW-0233">DNA recombination</keyword>
<proteinExistence type="predicted"/>
<dbReference type="InterPro" id="IPR011010">
    <property type="entry name" value="DNA_brk_join_enz"/>
</dbReference>
<reference evidence="4" key="1">
    <citation type="journal article" date="2019" name="Int. J. Syst. Evol. Microbiol.">
        <title>The Global Catalogue of Microorganisms (GCM) 10K type strain sequencing project: providing services to taxonomists for standard genome sequencing and annotation.</title>
        <authorList>
            <consortium name="The Broad Institute Genomics Platform"/>
            <consortium name="The Broad Institute Genome Sequencing Center for Infectious Disease"/>
            <person name="Wu L."/>
            <person name="Ma J."/>
        </authorList>
    </citation>
    <scope>NUCLEOTIDE SEQUENCE [LARGE SCALE GENOMIC DNA]</scope>
    <source>
        <strain evidence="4">CGMCC 4.1437</strain>
    </source>
</reference>
<evidence type="ECO:0000313" key="3">
    <source>
        <dbReference type="EMBL" id="MFC5664549.1"/>
    </source>
</evidence>
<dbReference type="Gene3D" id="1.10.443.10">
    <property type="entry name" value="Intergrase catalytic core"/>
    <property type="match status" value="1"/>
</dbReference>